<evidence type="ECO:0000313" key="3">
    <source>
        <dbReference type="EMBL" id="MBD0776735.1"/>
    </source>
</evidence>
<protein>
    <submittedName>
        <fullName evidence="3">Universal stress protein</fullName>
    </submittedName>
</protein>
<dbReference type="PANTHER" id="PTHR46268">
    <property type="entry name" value="STRESS RESPONSE PROTEIN NHAX"/>
    <property type="match status" value="1"/>
</dbReference>
<gene>
    <name evidence="3" type="ORF">HPE56_02920</name>
</gene>
<reference evidence="3" key="1">
    <citation type="submission" date="2020-05" db="EMBL/GenBank/DDBJ databases">
        <title>The draft genome sequence of Maribacter sp. ANRC-HE7.</title>
        <authorList>
            <person name="Mu L."/>
        </authorList>
    </citation>
    <scope>NUCLEOTIDE SEQUENCE</scope>
    <source>
        <strain evidence="3">ANRC-HE7</strain>
    </source>
</reference>
<dbReference type="RefSeq" id="WP_188242257.1">
    <property type="nucleotide sequence ID" value="NZ_JABTCF010000001.1"/>
</dbReference>
<evidence type="ECO:0000313" key="4">
    <source>
        <dbReference type="Proteomes" id="UP001166021"/>
    </source>
</evidence>
<comment type="caution">
    <text evidence="3">The sequence shown here is derived from an EMBL/GenBank/DDBJ whole genome shotgun (WGS) entry which is preliminary data.</text>
</comment>
<dbReference type="EMBL" id="JABTCF010000001">
    <property type="protein sequence ID" value="MBD0776735.1"/>
    <property type="molecule type" value="Genomic_DNA"/>
</dbReference>
<dbReference type="InterPro" id="IPR014729">
    <property type="entry name" value="Rossmann-like_a/b/a_fold"/>
</dbReference>
<keyword evidence="4" id="KW-1185">Reference proteome</keyword>
<dbReference type="CDD" id="cd00293">
    <property type="entry name" value="USP-like"/>
    <property type="match status" value="1"/>
</dbReference>
<sequence>MQNILIPTDFSNDAYNALFYASKLFKSKTCNFYLLNVYNESTPLVSRNTNALDGNGHRKGLLEQLNDESCEELKRTFHRINLDHKCPNHTYKLIPMKRDLTEAVSLTIDEYHIDLVIMGNKGGSNGLGVFLGSSTTKVLASVKNCPILAVPMNADFQVPYEIAFATDYKRHYNAKVIEPLKSLATHCGSAVRILHINEEERLSKVQESNLKTLRAYLEATPNTVHWMPSFKSKTKAIQVFLDELGIGMLTMVNYEHGFLENLLKEPIIKKLAFNIDIPFLVIPGKS</sequence>
<organism evidence="3 4">
    <name type="scientific">Maribacter aquimaris</name>
    <dbReference type="NCBI Taxonomy" id="2737171"/>
    <lineage>
        <taxon>Bacteria</taxon>
        <taxon>Pseudomonadati</taxon>
        <taxon>Bacteroidota</taxon>
        <taxon>Flavobacteriia</taxon>
        <taxon>Flavobacteriales</taxon>
        <taxon>Flavobacteriaceae</taxon>
        <taxon>Maribacter</taxon>
    </lineage>
</organism>
<name>A0ABR7UYL6_9FLAO</name>
<dbReference type="InterPro" id="IPR006015">
    <property type="entry name" value="Universal_stress_UspA"/>
</dbReference>
<dbReference type="Gene3D" id="3.40.50.620">
    <property type="entry name" value="HUPs"/>
    <property type="match status" value="2"/>
</dbReference>
<accession>A0ABR7UYL6</accession>
<dbReference type="Pfam" id="PF00582">
    <property type="entry name" value="Usp"/>
    <property type="match status" value="1"/>
</dbReference>
<proteinExistence type="inferred from homology"/>
<dbReference type="Proteomes" id="UP001166021">
    <property type="component" value="Unassembled WGS sequence"/>
</dbReference>
<comment type="similarity">
    <text evidence="1">Belongs to the universal stress protein A family.</text>
</comment>
<dbReference type="SUPFAM" id="SSF52402">
    <property type="entry name" value="Adenine nucleotide alpha hydrolases-like"/>
    <property type="match status" value="2"/>
</dbReference>
<evidence type="ECO:0000259" key="2">
    <source>
        <dbReference type="Pfam" id="PF00582"/>
    </source>
</evidence>
<dbReference type="InterPro" id="IPR006016">
    <property type="entry name" value="UspA"/>
</dbReference>
<feature type="domain" description="UspA" evidence="2">
    <location>
        <begin position="1"/>
        <end position="151"/>
    </location>
</feature>
<dbReference type="PANTHER" id="PTHR46268:SF6">
    <property type="entry name" value="UNIVERSAL STRESS PROTEIN UP12"/>
    <property type="match status" value="1"/>
</dbReference>
<evidence type="ECO:0000256" key="1">
    <source>
        <dbReference type="ARBA" id="ARBA00008791"/>
    </source>
</evidence>
<dbReference type="PRINTS" id="PR01438">
    <property type="entry name" value="UNVRSLSTRESS"/>
</dbReference>